<feature type="signal peptide" evidence="1">
    <location>
        <begin position="1"/>
        <end position="22"/>
    </location>
</feature>
<dbReference type="EMBL" id="JAAIKB010000003">
    <property type="protein sequence ID" value="NGM20196.1"/>
    <property type="molecule type" value="Genomic_DNA"/>
</dbReference>
<proteinExistence type="predicted"/>
<keyword evidence="1" id="KW-0732">Signal</keyword>
<dbReference type="Proteomes" id="UP000475385">
    <property type="component" value="Unassembled WGS sequence"/>
</dbReference>
<dbReference type="RefSeq" id="WP_164694104.1">
    <property type="nucleotide sequence ID" value="NZ_JAAIKB010000003.1"/>
</dbReference>
<protein>
    <submittedName>
        <fullName evidence="2">Uncharacterized protein</fullName>
    </submittedName>
</protein>
<feature type="chain" id="PRO_5026962427" evidence="1">
    <location>
        <begin position="23"/>
        <end position="238"/>
    </location>
</feature>
<gene>
    <name evidence="2" type="ORF">G3576_09240</name>
</gene>
<keyword evidence="3" id="KW-1185">Reference proteome</keyword>
<evidence type="ECO:0000313" key="2">
    <source>
        <dbReference type="EMBL" id="NGM20196.1"/>
    </source>
</evidence>
<comment type="caution">
    <text evidence="2">The sequence shown here is derived from an EMBL/GenBank/DDBJ whole genome shotgun (WGS) entry which is preliminary data.</text>
</comment>
<evidence type="ECO:0000313" key="3">
    <source>
        <dbReference type="Proteomes" id="UP000475385"/>
    </source>
</evidence>
<accession>A0A6M1LIQ9</accession>
<evidence type="ECO:0000256" key="1">
    <source>
        <dbReference type="SAM" id="SignalP"/>
    </source>
</evidence>
<dbReference type="AlphaFoldDB" id="A0A6M1LIQ9"/>
<organism evidence="2 3">
    <name type="scientific">Falsiroseomonas algicola</name>
    <dbReference type="NCBI Taxonomy" id="2716930"/>
    <lineage>
        <taxon>Bacteria</taxon>
        <taxon>Pseudomonadati</taxon>
        <taxon>Pseudomonadota</taxon>
        <taxon>Alphaproteobacteria</taxon>
        <taxon>Acetobacterales</taxon>
        <taxon>Roseomonadaceae</taxon>
        <taxon>Falsiroseomonas</taxon>
    </lineage>
</organism>
<name>A0A6M1LIQ9_9PROT</name>
<reference evidence="2 3" key="1">
    <citation type="submission" date="2020-03" db="EMBL/GenBank/DDBJ databases">
        <title>Roseomonas stagni sp. nov., isolated from pond water in Japan.</title>
        <authorList>
            <person name="Furuhata K."/>
            <person name="Miyamoto H."/>
            <person name="Goto K."/>
        </authorList>
    </citation>
    <scope>NUCLEOTIDE SEQUENCE [LARGE SCALE GENOMIC DNA]</scope>
    <source>
        <strain evidence="2 3">PeD5</strain>
    </source>
</reference>
<sequence length="238" mass="25684">MQSVRRFVLLMALLMLPSLVQAQAPGSVVEGSLSLGPKVLPLPAGPWRVLHLGVGDGRTSDLLVPTRFHRAVLVQERGGRAAAVIVAQAAQEVGVFWEPHGVCFNEGALARHVVSAVRAALDCRGLVVLAARRQPGQAGYLDALYDEGQRRPGWLPPYWISSQFVISETMHYLNVEYRMVPPAFAPGTTGGTTLAEGSRVPVPQALIQQLDAWGAQARSELRRGLYGRQPAAPLPSLF</sequence>